<evidence type="ECO:0000256" key="1">
    <source>
        <dbReference type="SAM" id="MobiDB-lite"/>
    </source>
</evidence>
<feature type="compositionally biased region" description="Polar residues" evidence="1">
    <location>
        <begin position="23"/>
        <end position="43"/>
    </location>
</feature>
<evidence type="ECO:0000313" key="3">
    <source>
        <dbReference type="Proteomes" id="UP000446866"/>
    </source>
</evidence>
<protein>
    <submittedName>
        <fullName evidence="2">Uncharacterized protein</fullName>
    </submittedName>
</protein>
<name>A0A845QF91_9FIRM</name>
<dbReference type="AlphaFoldDB" id="A0A845QF91"/>
<feature type="region of interest" description="Disordered" evidence="1">
    <location>
        <begin position="23"/>
        <end position="50"/>
    </location>
</feature>
<sequence length="69" mass="7765">MPLFILGLVFAVGLFIYYMVSTSGSGQDNTPSKDPYEKTSQASDLKKEGNVIFLPTDIEKAKKEHRRKQ</sequence>
<reference evidence="2 3" key="1">
    <citation type="submission" date="2018-08" db="EMBL/GenBank/DDBJ databases">
        <title>Murine metabolic-syndrome-specific gut microbial biobank.</title>
        <authorList>
            <person name="Liu C."/>
        </authorList>
    </citation>
    <scope>NUCLEOTIDE SEQUENCE [LARGE SCALE GENOMIC DNA]</scope>
    <source>
        <strain evidence="2 3">28</strain>
    </source>
</reference>
<evidence type="ECO:0000313" key="2">
    <source>
        <dbReference type="EMBL" id="NBH60472.1"/>
    </source>
</evidence>
<keyword evidence="3" id="KW-1185">Reference proteome</keyword>
<dbReference type="Proteomes" id="UP000446866">
    <property type="component" value="Unassembled WGS sequence"/>
</dbReference>
<dbReference type="EMBL" id="QXWK01000002">
    <property type="protein sequence ID" value="NBH60472.1"/>
    <property type="molecule type" value="Genomic_DNA"/>
</dbReference>
<accession>A0A845QF91</accession>
<proteinExistence type="predicted"/>
<gene>
    <name evidence="2" type="ORF">D0435_02130</name>
</gene>
<comment type="caution">
    <text evidence="2">The sequence shown here is derived from an EMBL/GenBank/DDBJ whole genome shotgun (WGS) entry which is preliminary data.</text>
</comment>
<organism evidence="2 3">
    <name type="scientific">Anaerotruncus colihominis</name>
    <dbReference type="NCBI Taxonomy" id="169435"/>
    <lineage>
        <taxon>Bacteria</taxon>
        <taxon>Bacillati</taxon>
        <taxon>Bacillota</taxon>
        <taxon>Clostridia</taxon>
        <taxon>Eubacteriales</taxon>
        <taxon>Oscillospiraceae</taxon>
        <taxon>Anaerotruncus</taxon>
    </lineage>
</organism>
<dbReference type="RefSeq" id="WP_160200774.1">
    <property type="nucleotide sequence ID" value="NZ_QXWK01000002.1"/>
</dbReference>